<dbReference type="InterPro" id="IPR044068">
    <property type="entry name" value="CB"/>
</dbReference>
<dbReference type="Pfam" id="PF00589">
    <property type="entry name" value="Phage_integrase"/>
    <property type="match status" value="1"/>
</dbReference>
<dbReference type="Proteomes" id="UP000315700">
    <property type="component" value="Chromosome"/>
</dbReference>
<dbReference type="GO" id="GO:0015074">
    <property type="term" value="P:DNA integration"/>
    <property type="evidence" value="ECO:0007669"/>
    <property type="project" value="UniProtKB-KW"/>
</dbReference>
<keyword evidence="2" id="KW-0229">DNA integration</keyword>
<dbReference type="PROSITE" id="PS51900">
    <property type="entry name" value="CB"/>
    <property type="match status" value="1"/>
</dbReference>
<keyword evidence="9" id="KW-1185">Reference proteome</keyword>
<reference evidence="8 9" key="1">
    <citation type="submission" date="2019-02" db="EMBL/GenBank/DDBJ databases">
        <title>Deep-cultivation of Planctomycetes and their phenomic and genomic characterization uncovers novel biology.</title>
        <authorList>
            <person name="Wiegand S."/>
            <person name="Jogler M."/>
            <person name="Boedeker C."/>
            <person name="Pinto D."/>
            <person name="Vollmers J."/>
            <person name="Rivas-Marin E."/>
            <person name="Kohn T."/>
            <person name="Peeters S.H."/>
            <person name="Heuer A."/>
            <person name="Rast P."/>
            <person name="Oberbeckmann S."/>
            <person name="Bunk B."/>
            <person name="Jeske O."/>
            <person name="Meyerdierks A."/>
            <person name="Storesund J.E."/>
            <person name="Kallscheuer N."/>
            <person name="Luecker S."/>
            <person name="Lage O.M."/>
            <person name="Pohl T."/>
            <person name="Merkel B.J."/>
            <person name="Hornburger P."/>
            <person name="Mueller R.-W."/>
            <person name="Bruemmer F."/>
            <person name="Labrenz M."/>
            <person name="Spormann A.M."/>
            <person name="Op den Camp H."/>
            <person name="Overmann J."/>
            <person name="Amann R."/>
            <person name="Jetten M.S.M."/>
            <person name="Mascher T."/>
            <person name="Medema M.H."/>
            <person name="Devos D.P."/>
            <person name="Kaster A.-K."/>
            <person name="Ovreas L."/>
            <person name="Rohde M."/>
            <person name="Galperin M.Y."/>
            <person name="Jogler C."/>
        </authorList>
    </citation>
    <scope>NUCLEOTIDE SEQUENCE [LARGE SCALE GENOMIC DNA]</scope>
    <source>
        <strain evidence="8 9">Pan44</strain>
    </source>
</reference>
<accession>A0A517SCP6</accession>
<dbReference type="InterPro" id="IPR002104">
    <property type="entry name" value="Integrase_catalytic"/>
</dbReference>
<dbReference type="SUPFAM" id="SSF56349">
    <property type="entry name" value="DNA breaking-rejoining enzymes"/>
    <property type="match status" value="1"/>
</dbReference>
<dbReference type="InterPro" id="IPR050090">
    <property type="entry name" value="Tyrosine_recombinase_XerCD"/>
</dbReference>
<dbReference type="Pfam" id="PF13495">
    <property type="entry name" value="Phage_int_SAM_4"/>
    <property type="match status" value="1"/>
</dbReference>
<dbReference type="InterPro" id="IPR013762">
    <property type="entry name" value="Integrase-like_cat_sf"/>
</dbReference>
<gene>
    <name evidence="8" type="primary">xerD_2</name>
    <name evidence="8" type="ORF">Pan44_19190</name>
</gene>
<dbReference type="InterPro" id="IPR010998">
    <property type="entry name" value="Integrase_recombinase_N"/>
</dbReference>
<evidence type="ECO:0000256" key="1">
    <source>
        <dbReference type="ARBA" id="ARBA00008857"/>
    </source>
</evidence>
<dbReference type="PANTHER" id="PTHR30349">
    <property type="entry name" value="PHAGE INTEGRASE-RELATED"/>
    <property type="match status" value="1"/>
</dbReference>
<name>A0A517SCP6_9PLAN</name>
<sequence length="306" mass="34218">MPSLIVDAGQKATRRFLEFFTAQIRNRNTRDAYHRALVDFLAWTGDRNASLEQIEPIQVAAYVEYLMTIYSPPTVKQHLAAIRMCFDWLVTGQVVASNPAASVRGPKYVVKRGKTPVLSAEEARQLLDSIDCSTAVGLRDRALISLMIFTFARVSAVTALKVEDYYHIGKRSWIRLHEKGGKFLEVPAHHKVVDDLDAYLEAGGQADDSQGPLFRTAIGRSGFLSERPLTRQDALRIVKRRVQAAGLSERLCCHTFRATGITAYLENGGTIEKAQLIAGHESPRTTKLYDRTSDELSLDEVERILI</sequence>
<keyword evidence="4" id="KW-0233">DNA recombination</keyword>
<dbReference type="InterPro" id="IPR011010">
    <property type="entry name" value="DNA_brk_join_enz"/>
</dbReference>
<dbReference type="Gene3D" id="1.10.443.10">
    <property type="entry name" value="Intergrase catalytic core"/>
    <property type="match status" value="1"/>
</dbReference>
<dbReference type="Gene3D" id="1.10.150.130">
    <property type="match status" value="1"/>
</dbReference>
<evidence type="ECO:0000256" key="5">
    <source>
        <dbReference type="PROSITE-ProRule" id="PRU01248"/>
    </source>
</evidence>
<dbReference type="PANTHER" id="PTHR30349:SF41">
    <property type="entry name" value="INTEGRASE_RECOMBINASE PROTEIN MJ0367-RELATED"/>
    <property type="match status" value="1"/>
</dbReference>
<dbReference type="GO" id="GO:0003677">
    <property type="term" value="F:DNA binding"/>
    <property type="evidence" value="ECO:0007669"/>
    <property type="project" value="UniProtKB-UniRule"/>
</dbReference>
<keyword evidence="3 5" id="KW-0238">DNA-binding</keyword>
<evidence type="ECO:0000313" key="9">
    <source>
        <dbReference type="Proteomes" id="UP000315700"/>
    </source>
</evidence>
<evidence type="ECO:0000313" key="8">
    <source>
        <dbReference type="EMBL" id="QDT53893.1"/>
    </source>
</evidence>
<evidence type="ECO:0000256" key="3">
    <source>
        <dbReference type="ARBA" id="ARBA00023125"/>
    </source>
</evidence>
<evidence type="ECO:0000259" key="7">
    <source>
        <dbReference type="PROSITE" id="PS51900"/>
    </source>
</evidence>
<protein>
    <submittedName>
        <fullName evidence="8">Tyrosine recombinase XerD</fullName>
    </submittedName>
</protein>
<dbReference type="GO" id="GO:0006310">
    <property type="term" value="P:DNA recombination"/>
    <property type="evidence" value="ECO:0007669"/>
    <property type="project" value="UniProtKB-KW"/>
</dbReference>
<organism evidence="8 9">
    <name type="scientific">Caulifigura coniformis</name>
    <dbReference type="NCBI Taxonomy" id="2527983"/>
    <lineage>
        <taxon>Bacteria</taxon>
        <taxon>Pseudomonadati</taxon>
        <taxon>Planctomycetota</taxon>
        <taxon>Planctomycetia</taxon>
        <taxon>Planctomycetales</taxon>
        <taxon>Planctomycetaceae</taxon>
        <taxon>Caulifigura</taxon>
    </lineage>
</organism>
<dbReference type="EMBL" id="CP036271">
    <property type="protein sequence ID" value="QDT53893.1"/>
    <property type="molecule type" value="Genomic_DNA"/>
</dbReference>
<proteinExistence type="inferred from homology"/>
<dbReference type="InParanoid" id="A0A517SCP6"/>
<dbReference type="PROSITE" id="PS51898">
    <property type="entry name" value="TYR_RECOMBINASE"/>
    <property type="match status" value="1"/>
</dbReference>
<evidence type="ECO:0000256" key="2">
    <source>
        <dbReference type="ARBA" id="ARBA00022908"/>
    </source>
</evidence>
<feature type="domain" description="Tyr recombinase" evidence="6">
    <location>
        <begin position="113"/>
        <end position="303"/>
    </location>
</feature>
<evidence type="ECO:0000256" key="4">
    <source>
        <dbReference type="ARBA" id="ARBA00023172"/>
    </source>
</evidence>
<dbReference type="AlphaFoldDB" id="A0A517SCP6"/>
<dbReference type="InterPro" id="IPR004107">
    <property type="entry name" value="Integrase_SAM-like_N"/>
</dbReference>
<evidence type="ECO:0000259" key="6">
    <source>
        <dbReference type="PROSITE" id="PS51898"/>
    </source>
</evidence>
<feature type="domain" description="Core-binding (CB)" evidence="7">
    <location>
        <begin position="11"/>
        <end position="90"/>
    </location>
</feature>
<dbReference type="RefSeq" id="WP_197453972.1">
    <property type="nucleotide sequence ID" value="NZ_CP036271.1"/>
</dbReference>
<comment type="similarity">
    <text evidence="1">Belongs to the 'phage' integrase family.</text>
</comment>
<dbReference type="KEGG" id="ccos:Pan44_19190"/>